<dbReference type="RefSeq" id="WP_158206156.1">
    <property type="nucleotide sequence ID" value="NZ_WSZK01000036.1"/>
</dbReference>
<accession>A0A6B0GNW9</accession>
<dbReference type="EMBL" id="WSZK01000036">
    <property type="protein sequence ID" value="MWG36502.1"/>
    <property type="molecule type" value="Genomic_DNA"/>
</dbReference>
<proteinExistence type="predicted"/>
<comment type="caution">
    <text evidence="1">The sequence shown here is derived from an EMBL/GenBank/DDBJ whole genome shotgun (WGS) entry which is preliminary data.</text>
</comment>
<organism evidence="1 2">
    <name type="scientific">Halomarina oriensis</name>
    <dbReference type="NCBI Taxonomy" id="671145"/>
    <lineage>
        <taxon>Archaea</taxon>
        <taxon>Methanobacteriati</taxon>
        <taxon>Methanobacteriota</taxon>
        <taxon>Stenosarchaea group</taxon>
        <taxon>Halobacteria</taxon>
        <taxon>Halobacteriales</taxon>
        <taxon>Natronomonadaceae</taxon>
        <taxon>Halomarina</taxon>
    </lineage>
</organism>
<evidence type="ECO:0000313" key="1">
    <source>
        <dbReference type="EMBL" id="MWG36502.1"/>
    </source>
</evidence>
<gene>
    <name evidence="1" type="ORF">GQS65_18765</name>
</gene>
<evidence type="ECO:0000313" key="2">
    <source>
        <dbReference type="Proteomes" id="UP000451471"/>
    </source>
</evidence>
<keyword evidence="2" id="KW-1185">Reference proteome</keyword>
<dbReference type="Proteomes" id="UP000451471">
    <property type="component" value="Unassembled WGS sequence"/>
</dbReference>
<sequence length="77" mass="8347">MTFDPVRDRRAVQCRHCGATLVSTPTLSTVVFELPYHGPAHRAPVCPVGTLDTPVPVACSPRCLVTWQHTQAPSTHA</sequence>
<dbReference type="AlphaFoldDB" id="A0A6B0GNW9"/>
<name>A0A6B0GNW9_9EURY</name>
<reference evidence="1 2" key="1">
    <citation type="submission" date="2019-12" db="EMBL/GenBank/DDBJ databases">
        <title>Halocatena pleomorpha gen. nov. sp. nov., an extremely halophilic archaeon of family Halobacteriaceae isolated from saltpan soil.</title>
        <authorList>
            <person name="Pal Y."/>
            <person name="Verma A."/>
            <person name="Krishnamurthi S."/>
            <person name="Kumar P."/>
        </authorList>
    </citation>
    <scope>NUCLEOTIDE SEQUENCE [LARGE SCALE GENOMIC DNA]</scope>
    <source>
        <strain evidence="1 2">JCM 16495</strain>
    </source>
</reference>
<protein>
    <submittedName>
        <fullName evidence="1">Uncharacterized protein</fullName>
    </submittedName>
</protein>